<dbReference type="GO" id="GO:0005829">
    <property type="term" value="C:cytosol"/>
    <property type="evidence" value="ECO:0007669"/>
    <property type="project" value="TreeGrafter"/>
</dbReference>
<protein>
    <recommendedName>
        <fullName evidence="3">Thioesterase domain-containing protein</fullName>
    </recommendedName>
</protein>
<dbReference type="NCBIfam" id="TIGR00369">
    <property type="entry name" value="unchar_dom_1"/>
    <property type="match status" value="1"/>
</dbReference>
<dbReference type="Proteomes" id="UP000196503">
    <property type="component" value="Unassembled WGS sequence"/>
</dbReference>
<proteinExistence type="inferred from homology"/>
<dbReference type="InterPro" id="IPR006683">
    <property type="entry name" value="Thioestr_dom"/>
</dbReference>
<dbReference type="PANTHER" id="PTHR43240">
    <property type="entry name" value="1,4-DIHYDROXY-2-NAPHTHOYL-COA THIOESTERASE 1"/>
    <property type="match status" value="1"/>
</dbReference>
<dbReference type="Pfam" id="PF03061">
    <property type="entry name" value="4HBT"/>
    <property type="match status" value="1"/>
</dbReference>
<dbReference type="CDD" id="cd03443">
    <property type="entry name" value="PaaI_thioesterase"/>
    <property type="match status" value="1"/>
</dbReference>
<comment type="similarity">
    <text evidence="1">Belongs to the thioesterase PaaI family.</text>
</comment>
<dbReference type="InterPro" id="IPR029069">
    <property type="entry name" value="HotDog_dom_sf"/>
</dbReference>
<name>A0A200I0A5_9ENTE</name>
<reference evidence="4 5" key="1">
    <citation type="submission" date="2017-05" db="EMBL/GenBank/DDBJ databases">
        <title>The Genome Sequence of Enterococcus faecium 2D5_DIV0622.</title>
        <authorList>
            <consortium name="The Broad Institute Genomics Platform"/>
            <consortium name="The Broad Institute Genomic Center for Infectious Diseases"/>
            <person name="Earl A."/>
            <person name="Manson A."/>
            <person name="Schwartman J."/>
            <person name="Gilmore M."/>
            <person name="Abouelleil A."/>
            <person name="Cao P."/>
            <person name="Chapman S."/>
            <person name="Cusick C."/>
            <person name="Shea T."/>
            <person name="Young S."/>
            <person name="Neafsey D."/>
            <person name="Nusbaum C."/>
            <person name="Birren B."/>
        </authorList>
    </citation>
    <scope>NUCLEOTIDE SEQUENCE [LARGE SCALE GENOMIC DNA]</scope>
    <source>
        <strain evidence="4 5">2D5_DIV0622</strain>
    </source>
</reference>
<accession>A0A200I0A5</accession>
<evidence type="ECO:0000313" key="5">
    <source>
        <dbReference type="Proteomes" id="UP000196503"/>
    </source>
</evidence>
<evidence type="ECO:0000256" key="1">
    <source>
        <dbReference type="ARBA" id="ARBA00008324"/>
    </source>
</evidence>
<evidence type="ECO:0000256" key="2">
    <source>
        <dbReference type="ARBA" id="ARBA00022801"/>
    </source>
</evidence>
<dbReference type="GO" id="GO:0061522">
    <property type="term" value="F:1,4-dihydroxy-2-naphthoyl-CoA thioesterase activity"/>
    <property type="evidence" value="ECO:0007669"/>
    <property type="project" value="TreeGrafter"/>
</dbReference>
<dbReference type="AlphaFoldDB" id="A0A200I0A5"/>
<dbReference type="InterPro" id="IPR003736">
    <property type="entry name" value="PAAI_dom"/>
</dbReference>
<sequence>MNLLEHLDIQIKQTSPEQVELSLIVREIHKQPFGIMHGGMNGVLIETACSLGANQNVAQNEYCVGVDLQVNHLKAVSTGELNIIATPDKIGRTLQVWQATVYQKNKKIAVGRCTLMTQKAQTKD</sequence>
<gene>
    <name evidence="4" type="ORF">A5869_000058</name>
</gene>
<dbReference type="PANTHER" id="PTHR43240:SF5">
    <property type="entry name" value="1,4-DIHYDROXY-2-NAPHTHOYL-COA THIOESTERASE 1"/>
    <property type="match status" value="1"/>
</dbReference>
<keyword evidence="2" id="KW-0378">Hydrolase</keyword>
<dbReference type="SUPFAM" id="SSF54637">
    <property type="entry name" value="Thioesterase/thiol ester dehydrase-isomerase"/>
    <property type="match status" value="1"/>
</dbReference>
<comment type="caution">
    <text evidence="4">The sequence shown here is derived from an EMBL/GenBank/DDBJ whole genome shotgun (WGS) entry which is preliminary data.</text>
</comment>
<feature type="domain" description="Thioesterase" evidence="3">
    <location>
        <begin position="33"/>
        <end position="106"/>
    </location>
</feature>
<dbReference type="RefSeq" id="WP_047341868.1">
    <property type="nucleotide sequence ID" value="NZ_JAUDCH010000001.1"/>
</dbReference>
<dbReference type="EMBL" id="NIBL01000001">
    <property type="protein sequence ID" value="OUZ18418.1"/>
    <property type="molecule type" value="Genomic_DNA"/>
</dbReference>
<evidence type="ECO:0000313" key="4">
    <source>
        <dbReference type="EMBL" id="OUZ18418.1"/>
    </source>
</evidence>
<dbReference type="Gene3D" id="3.10.129.10">
    <property type="entry name" value="Hotdog Thioesterase"/>
    <property type="match status" value="1"/>
</dbReference>
<organism evidence="4 5">
    <name type="scientific">Enterococcus cecorum</name>
    <dbReference type="NCBI Taxonomy" id="44008"/>
    <lineage>
        <taxon>Bacteria</taxon>
        <taxon>Bacillati</taxon>
        <taxon>Bacillota</taxon>
        <taxon>Bacilli</taxon>
        <taxon>Lactobacillales</taxon>
        <taxon>Enterococcaceae</taxon>
        <taxon>Enterococcus</taxon>
    </lineage>
</organism>
<evidence type="ECO:0000259" key="3">
    <source>
        <dbReference type="Pfam" id="PF03061"/>
    </source>
</evidence>